<dbReference type="SUPFAM" id="SSF57850">
    <property type="entry name" value="RING/U-box"/>
    <property type="match status" value="1"/>
</dbReference>
<comment type="caution">
    <text evidence="2">The sequence shown here is derived from an EMBL/GenBank/DDBJ whole genome shotgun (WGS) entry which is preliminary data.</text>
</comment>
<dbReference type="InterPro" id="IPR017451">
    <property type="entry name" value="F-box-assoc_interact_dom"/>
</dbReference>
<dbReference type="InterPro" id="IPR013187">
    <property type="entry name" value="F-box-assoc_dom_typ3"/>
</dbReference>
<sequence length="434" mass="50421">MDERDGEIIMNAVDWKKRMRERLQEVLGVEGDLSLDKLDKTRDILIALKRLKLNKDEDTISFKCRRGEMDERDGEIIMNAVDWKKRTWERLQEVLGVEGDLSLDKLDKTRDILVALKRLKLNKDEDTISFKVPERFKCPLSKKLMRDPHKHKHKQDPITKFDFSHASSILGSANGLLLKNPKRNPSSDPLYVCNPTTREFLELHAPYLRDLDCYGLGVSKISGQHKVVLLNCRYRSFRLILERGSSWRRVFPPLFDWCYSSVGVFVNGKLYWLITKWKEKIPCICCFDIETEHFSTFVAPVDAKRRDRIKWRLYALGDSLCFCNDEPYDKEIWKSEHVKRRWSKIPFIVDRPYLGLFETSVVGEETAKASCDKECTRGSSLRCKEISGKELNSSSNLSFKILTCPCAMVCKSFLQKCGILESNDMKADVRLISQ</sequence>
<dbReference type="EMBL" id="PNBA02000007">
    <property type="protein sequence ID" value="KAG6417681.1"/>
    <property type="molecule type" value="Genomic_DNA"/>
</dbReference>
<dbReference type="Proteomes" id="UP000298416">
    <property type="component" value="Unassembled WGS sequence"/>
</dbReference>
<dbReference type="AlphaFoldDB" id="A0A8X8XP42"/>
<dbReference type="Pfam" id="PF08268">
    <property type="entry name" value="FBA_3"/>
    <property type="match status" value="1"/>
</dbReference>
<name>A0A8X8XP42_SALSN</name>
<dbReference type="InterPro" id="IPR050796">
    <property type="entry name" value="SCF_F-box_component"/>
</dbReference>
<organism evidence="2">
    <name type="scientific">Salvia splendens</name>
    <name type="common">Scarlet sage</name>
    <dbReference type="NCBI Taxonomy" id="180675"/>
    <lineage>
        <taxon>Eukaryota</taxon>
        <taxon>Viridiplantae</taxon>
        <taxon>Streptophyta</taxon>
        <taxon>Embryophyta</taxon>
        <taxon>Tracheophyta</taxon>
        <taxon>Spermatophyta</taxon>
        <taxon>Magnoliopsida</taxon>
        <taxon>eudicotyledons</taxon>
        <taxon>Gunneridae</taxon>
        <taxon>Pentapetalae</taxon>
        <taxon>asterids</taxon>
        <taxon>lamiids</taxon>
        <taxon>Lamiales</taxon>
        <taxon>Lamiaceae</taxon>
        <taxon>Nepetoideae</taxon>
        <taxon>Mentheae</taxon>
        <taxon>Salviinae</taxon>
        <taxon>Salvia</taxon>
        <taxon>Salvia subgen. Calosphace</taxon>
        <taxon>core Calosphace</taxon>
    </lineage>
</organism>
<accession>A0A8X8XP42</accession>
<gene>
    <name evidence="2" type="ORF">SASPL_119868</name>
</gene>
<protein>
    <recommendedName>
        <fullName evidence="1">F-box associated beta-propeller type 3 domain-containing protein</fullName>
    </recommendedName>
</protein>
<feature type="domain" description="F-box associated beta-propeller type 3" evidence="1">
    <location>
        <begin position="153"/>
        <end position="351"/>
    </location>
</feature>
<proteinExistence type="predicted"/>
<evidence type="ECO:0000259" key="1">
    <source>
        <dbReference type="Pfam" id="PF08268"/>
    </source>
</evidence>
<keyword evidence="3" id="KW-1185">Reference proteome</keyword>
<reference evidence="2" key="2">
    <citation type="submission" date="2020-08" db="EMBL/GenBank/DDBJ databases">
        <title>Plant Genome Project.</title>
        <authorList>
            <person name="Zhang R.-G."/>
        </authorList>
    </citation>
    <scope>NUCLEOTIDE SEQUENCE</scope>
    <source>
        <strain evidence="2">Huo1</strain>
        <tissue evidence="2">Leaf</tissue>
    </source>
</reference>
<dbReference type="NCBIfam" id="TIGR01640">
    <property type="entry name" value="F_box_assoc_1"/>
    <property type="match status" value="1"/>
</dbReference>
<evidence type="ECO:0000313" key="2">
    <source>
        <dbReference type="EMBL" id="KAG6417681.1"/>
    </source>
</evidence>
<dbReference type="PANTHER" id="PTHR31672:SF13">
    <property type="entry name" value="F-BOX PROTEIN CPR30-LIKE"/>
    <property type="match status" value="1"/>
</dbReference>
<dbReference type="PANTHER" id="PTHR31672">
    <property type="entry name" value="BNACNNG10540D PROTEIN"/>
    <property type="match status" value="1"/>
</dbReference>
<evidence type="ECO:0000313" key="3">
    <source>
        <dbReference type="Proteomes" id="UP000298416"/>
    </source>
</evidence>
<reference evidence="2" key="1">
    <citation type="submission" date="2018-01" db="EMBL/GenBank/DDBJ databases">
        <authorList>
            <person name="Mao J.F."/>
        </authorList>
    </citation>
    <scope>NUCLEOTIDE SEQUENCE</scope>
    <source>
        <strain evidence="2">Huo1</strain>
        <tissue evidence="2">Leaf</tissue>
    </source>
</reference>